<dbReference type="GO" id="GO:0016746">
    <property type="term" value="F:acyltransferase activity"/>
    <property type="evidence" value="ECO:0007669"/>
    <property type="project" value="UniProtKB-KW"/>
</dbReference>
<keyword evidence="2" id="KW-0963">Cytoplasm</keyword>
<proteinExistence type="predicted"/>
<feature type="compositionally biased region" description="Low complexity" evidence="6">
    <location>
        <begin position="61"/>
        <end position="75"/>
    </location>
</feature>
<dbReference type="Gene3D" id="3.40.50.1820">
    <property type="entry name" value="alpha/beta hydrolase"/>
    <property type="match status" value="1"/>
</dbReference>
<dbReference type="InterPro" id="IPR029058">
    <property type="entry name" value="AB_hydrolase_fold"/>
</dbReference>
<sequence>MARIRHEKDPATSRQTGEIPAEPGAIVADAAASPQAAAAGEGAETVARRTRRRAAGSDAVPQQAGATDPAAAGKAEIIQKGDSTMEQDDSPAPRRGRGSAGAGRGRRAAGTADAGTGQGEAAPRPNPATEGGRAADAPVTRKPAARKAKAAGAASAEAPAKPRTRKAAAAQPAQPEAAVAETTPKPRASRKAAASAAAPQPEQPQAAAAMAEPTAKPRTRKAAEPQPEQPLVPQPAPQAAAAEAPSAAAPLDPANPLTTPGLSDRLAENIARIETLGHRLMRSLATRPVYPPGVEGPGPELYGSVAQAWLKLATEQPARLIEQQVRYWGETLRHVAEAQGAFAQGFQPGSPDAPADRRFKNPLWQTNPFYNFVMRQYQINAEALRKAAEDLEIEGETERRRVDWFTRQMIDMLAPTNFLATNPDALLKALETEGESLVQGLENLVRDVETSGGELIVTLADREAFKVGANIGTTPGEVVHRSRLFELIQFTPSTAQVHQTPLIVFPPWINKYYILDLKPQNSLLRWLVDQGYTLFVVSWKNPDSTYADVAMDDYVSAYLEAMDVVRELTGERQLNAVGYCIAGTTLSATLALLKQRGDDRVKSATFLTTLTDFSDQGEFTTFLQDDFVGGIEDEVARTGYLSARLMQRTFSFLRANDLIWGPAIRSYMLGETPPAFDLLYWNGDGTNLPGRMVTQYLRQLCQENALVEDGFEILGHRVHLSEVTLPLCAVACEGDHIAPWLHSWKGVARMGSRDKSFILSESGHIAGIVNPPGRIKYGHYISDAGFEGSPQDWRDGATYHEGSWWHHWEEWLARHSGPMVPARAPRESLAPAPGTYVLEMA</sequence>
<evidence type="ECO:0000313" key="8">
    <source>
        <dbReference type="EMBL" id="SHM22273.1"/>
    </source>
</evidence>
<feature type="compositionally biased region" description="Low complexity" evidence="6">
    <location>
        <begin position="150"/>
        <end position="216"/>
    </location>
</feature>
<evidence type="ECO:0000256" key="3">
    <source>
        <dbReference type="ARBA" id="ARBA00022679"/>
    </source>
</evidence>
<dbReference type="InterPro" id="IPR010963">
    <property type="entry name" value="PHA_synth_I"/>
</dbReference>
<feature type="compositionally biased region" description="Pro residues" evidence="6">
    <location>
        <begin position="227"/>
        <end position="236"/>
    </location>
</feature>
<feature type="compositionally biased region" description="Basic and acidic residues" evidence="6">
    <location>
        <begin position="1"/>
        <end position="11"/>
    </location>
</feature>
<comment type="subcellular location">
    <subcellularLocation>
        <location evidence="1">Cytoplasm</location>
    </subcellularLocation>
</comment>
<dbReference type="GO" id="GO:0005737">
    <property type="term" value="C:cytoplasm"/>
    <property type="evidence" value="ECO:0007669"/>
    <property type="project" value="UniProtKB-SubCell"/>
</dbReference>
<dbReference type="NCBIfam" id="TIGR01838">
    <property type="entry name" value="PHA_synth_I"/>
    <property type="match status" value="1"/>
</dbReference>
<evidence type="ECO:0000256" key="2">
    <source>
        <dbReference type="ARBA" id="ARBA00022490"/>
    </source>
</evidence>
<dbReference type="InterPro" id="IPR051321">
    <property type="entry name" value="PHA/PHB_synthase"/>
</dbReference>
<dbReference type="STRING" id="53463.SAMN05444389_10591"/>
<feature type="region of interest" description="Disordered" evidence="6">
    <location>
        <begin position="1"/>
        <end position="262"/>
    </location>
</feature>
<dbReference type="EMBL" id="FRCK01000005">
    <property type="protein sequence ID" value="SHM22273.1"/>
    <property type="molecule type" value="Genomic_DNA"/>
</dbReference>
<dbReference type="InterPro" id="IPR010941">
    <property type="entry name" value="PhaC_N"/>
</dbReference>
<dbReference type="Pfam" id="PF07167">
    <property type="entry name" value="PhaC_N"/>
    <property type="match status" value="1"/>
</dbReference>
<name>A0A1M7H1M6_9RHOB</name>
<organism evidence="8 9">
    <name type="scientific">Paracoccus solventivorans</name>
    <dbReference type="NCBI Taxonomy" id="53463"/>
    <lineage>
        <taxon>Bacteria</taxon>
        <taxon>Pseudomonadati</taxon>
        <taxon>Pseudomonadota</taxon>
        <taxon>Alphaproteobacteria</taxon>
        <taxon>Rhodobacterales</taxon>
        <taxon>Paracoccaceae</taxon>
        <taxon>Paracoccus</taxon>
    </lineage>
</organism>
<evidence type="ECO:0000256" key="6">
    <source>
        <dbReference type="SAM" id="MobiDB-lite"/>
    </source>
</evidence>
<evidence type="ECO:0000256" key="4">
    <source>
        <dbReference type="ARBA" id="ARBA00023315"/>
    </source>
</evidence>
<evidence type="ECO:0000259" key="7">
    <source>
        <dbReference type="Pfam" id="PF07167"/>
    </source>
</evidence>
<dbReference type="Proteomes" id="UP000184444">
    <property type="component" value="Unassembled WGS sequence"/>
</dbReference>
<reference evidence="9" key="1">
    <citation type="submission" date="2016-11" db="EMBL/GenBank/DDBJ databases">
        <authorList>
            <person name="Varghese N."/>
            <person name="Submissions S."/>
        </authorList>
    </citation>
    <scope>NUCLEOTIDE SEQUENCE [LARGE SCALE GENOMIC DNA]</scope>
    <source>
        <strain evidence="9">DSM 6637</strain>
    </source>
</reference>
<keyword evidence="5" id="KW-0175">Coiled coil</keyword>
<feature type="compositionally biased region" description="Low complexity" evidence="6">
    <location>
        <begin position="108"/>
        <end position="122"/>
    </location>
</feature>
<dbReference type="SUPFAM" id="SSF53474">
    <property type="entry name" value="alpha/beta-Hydrolases"/>
    <property type="match status" value="1"/>
</dbReference>
<keyword evidence="9" id="KW-1185">Reference proteome</keyword>
<evidence type="ECO:0000256" key="5">
    <source>
        <dbReference type="SAM" id="Coils"/>
    </source>
</evidence>
<dbReference type="PANTHER" id="PTHR36837">
    <property type="entry name" value="POLY(3-HYDROXYALKANOATE) POLYMERASE SUBUNIT PHAC"/>
    <property type="match status" value="1"/>
</dbReference>
<feature type="compositionally biased region" description="Low complexity" evidence="6">
    <location>
        <begin position="25"/>
        <end position="45"/>
    </location>
</feature>
<keyword evidence="4" id="KW-0012">Acyltransferase</keyword>
<keyword evidence="3" id="KW-0808">Transferase</keyword>
<gene>
    <name evidence="8" type="ORF">SAMN05444389_10591</name>
</gene>
<feature type="coiled-coil region" evidence="5">
    <location>
        <begin position="374"/>
        <end position="401"/>
    </location>
</feature>
<dbReference type="AlphaFoldDB" id="A0A1M7H1M6"/>
<accession>A0A1M7H1M6</accession>
<evidence type="ECO:0000313" key="9">
    <source>
        <dbReference type="Proteomes" id="UP000184444"/>
    </source>
</evidence>
<feature type="compositionally biased region" description="Low complexity" evidence="6">
    <location>
        <begin position="237"/>
        <end position="257"/>
    </location>
</feature>
<feature type="domain" description="Poly-beta-hydroxybutyrate polymerase N-terminal" evidence="7">
    <location>
        <begin position="356"/>
        <end position="527"/>
    </location>
</feature>
<protein>
    <submittedName>
        <fullName evidence="8">Polyhydroxyalkanoate synthase</fullName>
    </submittedName>
</protein>
<dbReference type="PANTHER" id="PTHR36837:SF5">
    <property type="entry name" value="POLY-3-HYDROXYBUTYRATE SYNTHASE"/>
    <property type="match status" value="1"/>
</dbReference>
<evidence type="ECO:0000256" key="1">
    <source>
        <dbReference type="ARBA" id="ARBA00004496"/>
    </source>
</evidence>
<dbReference type="GO" id="GO:0042619">
    <property type="term" value="P:poly-hydroxybutyrate biosynthetic process"/>
    <property type="evidence" value="ECO:0007669"/>
    <property type="project" value="InterPro"/>
</dbReference>